<evidence type="ECO:0000259" key="1">
    <source>
        <dbReference type="PROSITE" id="PS50181"/>
    </source>
</evidence>
<dbReference type="Pfam" id="PF12937">
    <property type="entry name" value="F-box-like"/>
    <property type="match status" value="1"/>
</dbReference>
<dbReference type="GO" id="GO:0031398">
    <property type="term" value="P:positive regulation of protein ubiquitination"/>
    <property type="evidence" value="ECO:0007669"/>
    <property type="project" value="TreeGrafter"/>
</dbReference>
<dbReference type="PROSITE" id="PS50181">
    <property type="entry name" value="FBOX"/>
    <property type="match status" value="1"/>
</dbReference>
<protein>
    <submittedName>
        <fullName evidence="2">F-box only protein 33</fullName>
    </submittedName>
</protein>
<dbReference type="InterPro" id="IPR036047">
    <property type="entry name" value="F-box-like_dom_sf"/>
</dbReference>
<dbReference type="PANTHER" id="PTHR20933:SF3">
    <property type="entry name" value="F-BOX ONLY PROTEIN 33"/>
    <property type="match status" value="1"/>
</dbReference>
<name>A0A1W7RAJ0_9SCOR</name>
<dbReference type="InterPro" id="IPR001810">
    <property type="entry name" value="F-box_dom"/>
</dbReference>
<feature type="domain" description="F-box" evidence="1">
    <location>
        <begin position="7"/>
        <end position="53"/>
    </location>
</feature>
<evidence type="ECO:0000313" key="2">
    <source>
        <dbReference type="EMBL" id="JAV48154.1"/>
    </source>
</evidence>
<dbReference type="InterPro" id="IPR032675">
    <property type="entry name" value="LRR_dom_sf"/>
</dbReference>
<dbReference type="Gene3D" id="1.20.1280.50">
    <property type="match status" value="1"/>
</dbReference>
<organism evidence="2">
    <name type="scientific">Hadrurus spadix</name>
    <dbReference type="NCBI Taxonomy" id="141984"/>
    <lineage>
        <taxon>Eukaryota</taxon>
        <taxon>Metazoa</taxon>
        <taxon>Ecdysozoa</taxon>
        <taxon>Arthropoda</taxon>
        <taxon>Chelicerata</taxon>
        <taxon>Arachnida</taxon>
        <taxon>Scorpiones</taxon>
        <taxon>Iurida</taxon>
        <taxon>Iuroidea</taxon>
        <taxon>Hadrurus</taxon>
    </lineage>
</organism>
<sequence length="469" mass="52769">MATIGSGGGWSTLPSIIIIEILSLLSHRDRLNASSVCKTWRDCLFHPSLWRRVTLKVNSCLDRNESCRFLVNHFGRFARSVTIELNSLNPRDVKECRDVLEVLTYNRNLEGLSLKPNSCRLEWMEGDLGQEDSLPEQYITALKQIICNAQRLKHLSLGCVEELLDHSDSFIALLGQHQYKSLQSLHLASVKEDPEHYALLDLPIDTFNVFCNLQVLSIDYDYISDNLLFSLSKPRKKALTKLNLHVHGIDADHPGTSDTSWKQLRNFSPKLEVTITLLHSHDPSSVLQDIFHPSMPLTHFRAFFSPGLDAELLDVIAVLNSSTLKSVNLVESLGENHIPTGSFPPEPEDPLVMLAWRCRNLSHLTVVGYYVCDADLIAIARLRGPQLKEFKVPACCISVNESDDDDAHYLHNTKDSIRTSLLSEISCSLGKQWSPMSVEEIPPPVANLAMDADGTYLNQLLHDQSWHGF</sequence>
<dbReference type="PANTHER" id="PTHR20933">
    <property type="entry name" value="F-BOX ONLY PROTEIN 33"/>
    <property type="match status" value="1"/>
</dbReference>
<dbReference type="AlphaFoldDB" id="A0A1W7RAJ0"/>
<dbReference type="EMBL" id="GFAH01000235">
    <property type="protein sequence ID" value="JAV48154.1"/>
    <property type="molecule type" value="Transcribed_RNA"/>
</dbReference>
<accession>A0A1W7RAJ0</accession>
<dbReference type="SUPFAM" id="SSF52047">
    <property type="entry name" value="RNI-like"/>
    <property type="match status" value="1"/>
</dbReference>
<dbReference type="Gene3D" id="3.80.10.10">
    <property type="entry name" value="Ribonuclease Inhibitor"/>
    <property type="match status" value="1"/>
</dbReference>
<reference evidence="2" key="1">
    <citation type="submission" date="2016-11" db="EMBL/GenBank/DDBJ databases">
        <title>Venom-gland transcriptomics and venom proteomics of the black-back scorpion (Hadrurus spadix) reveal detectability challenges and an unexplored realm of animal toxin diversity.</title>
        <authorList>
            <person name="Rokyta D.R."/>
            <person name="Ward M.J."/>
        </authorList>
    </citation>
    <scope>NUCLEOTIDE SEQUENCE</scope>
    <source>
        <tissue evidence="2">Venom gland</tissue>
    </source>
</reference>
<dbReference type="SMART" id="SM00256">
    <property type="entry name" value="FBOX"/>
    <property type="match status" value="1"/>
</dbReference>
<proteinExistence type="predicted"/>
<dbReference type="SUPFAM" id="SSF81383">
    <property type="entry name" value="F-box domain"/>
    <property type="match status" value="1"/>
</dbReference>